<evidence type="ECO:0000313" key="2">
    <source>
        <dbReference type="Proteomes" id="UP000800235"/>
    </source>
</evidence>
<dbReference type="PANTHER" id="PTHR38705">
    <property type="entry name" value="PROTEIN RDS1"/>
    <property type="match status" value="1"/>
</dbReference>
<sequence length="314" mass="33460">MGEVPANIVIIAGGGIPNVSGSAVQYTQAGIVALQLLATLENIEAFFYAEAIHNLTTGAYTLPDNSTYVETVEVISKIAAQEAVHVATVGAVLRLNFATVVPPCQYAFPVQDFGHFLTVANLLTSTNFGSVIGVQEQLSGTDLAIASSTTSIIAVEARHDAFLRIMHGLIPNPSPFDSGLPVAWAYNIGLQLIVPGSCPVEVPLPTYPQLFIDGAPSWENWAPDTYPETMGFKWDDQQEWVTREAGKQIYAAWVNLYNQPVYTNVTVSGKGVGTAEVPKDMQAVAYVALTTLMPDNFAGLQDATLAGPLAIAMS</sequence>
<gene>
    <name evidence="1" type="ORF">EJ08DRAFT_594389</name>
</gene>
<dbReference type="InterPro" id="IPR039254">
    <property type="entry name" value="Rds1"/>
</dbReference>
<comment type="caution">
    <text evidence="1">The sequence shown here is derived from an EMBL/GenBank/DDBJ whole genome shotgun (WGS) entry which is preliminary data.</text>
</comment>
<dbReference type="AlphaFoldDB" id="A0A9P4TW03"/>
<dbReference type="Pfam" id="PF13668">
    <property type="entry name" value="Ferritin_2"/>
    <property type="match status" value="1"/>
</dbReference>
<keyword evidence="2" id="KW-1185">Reference proteome</keyword>
<organism evidence="1 2">
    <name type="scientific">Tothia fuscella</name>
    <dbReference type="NCBI Taxonomy" id="1048955"/>
    <lineage>
        <taxon>Eukaryota</taxon>
        <taxon>Fungi</taxon>
        <taxon>Dikarya</taxon>
        <taxon>Ascomycota</taxon>
        <taxon>Pezizomycotina</taxon>
        <taxon>Dothideomycetes</taxon>
        <taxon>Pleosporomycetidae</taxon>
        <taxon>Venturiales</taxon>
        <taxon>Cylindrosympodiaceae</taxon>
        <taxon>Tothia</taxon>
    </lineage>
</organism>
<reference evidence="1" key="1">
    <citation type="journal article" date="2020" name="Stud. Mycol.">
        <title>101 Dothideomycetes genomes: a test case for predicting lifestyles and emergence of pathogens.</title>
        <authorList>
            <person name="Haridas S."/>
            <person name="Albert R."/>
            <person name="Binder M."/>
            <person name="Bloem J."/>
            <person name="Labutti K."/>
            <person name="Salamov A."/>
            <person name="Andreopoulos B."/>
            <person name="Baker S."/>
            <person name="Barry K."/>
            <person name="Bills G."/>
            <person name="Bluhm B."/>
            <person name="Cannon C."/>
            <person name="Castanera R."/>
            <person name="Culley D."/>
            <person name="Daum C."/>
            <person name="Ezra D."/>
            <person name="Gonzalez J."/>
            <person name="Henrissat B."/>
            <person name="Kuo A."/>
            <person name="Liang C."/>
            <person name="Lipzen A."/>
            <person name="Lutzoni F."/>
            <person name="Magnuson J."/>
            <person name="Mondo S."/>
            <person name="Nolan M."/>
            <person name="Ohm R."/>
            <person name="Pangilinan J."/>
            <person name="Park H.-J."/>
            <person name="Ramirez L."/>
            <person name="Alfaro M."/>
            <person name="Sun H."/>
            <person name="Tritt A."/>
            <person name="Yoshinaga Y."/>
            <person name="Zwiers L.-H."/>
            <person name="Turgeon B."/>
            <person name="Goodwin S."/>
            <person name="Spatafora J."/>
            <person name="Crous P."/>
            <person name="Grigoriev I."/>
        </authorList>
    </citation>
    <scope>NUCLEOTIDE SEQUENCE</scope>
    <source>
        <strain evidence="1">CBS 130266</strain>
    </source>
</reference>
<protein>
    <submittedName>
        <fullName evidence="1">Uncharacterized protein</fullName>
    </submittedName>
</protein>
<accession>A0A9P4TW03</accession>
<dbReference type="EMBL" id="MU007069">
    <property type="protein sequence ID" value="KAF2425533.1"/>
    <property type="molecule type" value="Genomic_DNA"/>
</dbReference>
<dbReference type="OrthoDB" id="1001765at2759"/>
<dbReference type="Proteomes" id="UP000800235">
    <property type="component" value="Unassembled WGS sequence"/>
</dbReference>
<evidence type="ECO:0000313" key="1">
    <source>
        <dbReference type="EMBL" id="KAF2425533.1"/>
    </source>
</evidence>
<dbReference type="PANTHER" id="PTHR38705:SF1">
    <property type="entry name" value="PROTEIN RDS1"/>
    <property type="match status" value="1"/>
</dbReference>
<proteinExistence type="predicted"/>
<name>A0A9P4TW03_9PEZI</name>